<dbReference type="HOGENOM" id="CLU_206283_0_0_6"/>
<dbReference type="AlphaFoldDB" id="V2US45"/>
<evidence type="ECO:0000313" key="1">
    <source>
        <dbReference type="EMBL" id="ESK52797.1"/>
    </source>
</evidence>
<gene>
    <name evidence="1" type="ORF">P255_00959</name>
</gene>
<dbReference type="Proteomes" id="UP000018418">
    <property type="component" value="Unassembled WGS sequence"/>
</dbReference>
<evidence type="ECO:0008006" key="3">
    <source>
        <dbReference type="Google" id="ProtNLM"/>
    </source>
</evidence>
<dbReference type="InterPro" id="IPR010982">
    <property type="entry name" value="Lambda_DNA-bd_dom_sf"/>
</dbReference>
<dbReference type="Gene3D" id="1.10.260.40">
    <property type="entry name" value="lambda repressor-like DNA-binding domains"/>
    <property type="match status" value="1"/>
</dbReference>
<dbReference type="EMBL" id="AYEU01000003">
    <property type="protein sequence ID" value="ESK52797.1"/>
    <property type="molecule type" value="Genomic_DNA"/>
</dbReference>
<accession>V2US45</accession>
<reference evidence="1 2" key="1">
    <citation type="submission" date="2013-10" db="EMBL/GenBank/DDBJ databases">
        <title>The Genome Sequence of Acinetobacter brisouii CIP 110357.</title>
        <authorList>
            <consortium name="The Broad Institute Genomics Platform"/>
            <consortium name="The Broad Institute Genome Sequencing Center for Infectious Disease"/>
            <person name="Cerqueira G."/>
            <person name="Feldgarden M."/>
            <person name="Courvalin P."/>
            <person name="Grillot-Courvalin C."/>
            <person name="Clermont D."/>
            <person name="Rocha E."/>
            <person name="Yoon E.-J."/>
            <person name="Nemec A."/>
            <person name="Young S.K."/>
            <person name="Zeng Q."/>
            <person name="Gargeya S."/>
            <person name="Fitzgerald M."/>
            <person name="Abouelleil A."/>
            <person name="Alvarado L."/>
            <person name="Berlin A.M."/>
            <person name="Chapman S.B."/>
            <person name="Gainer-Dewar J."/>
            <person name="Goldberg J."/>
            <person name="Gnerre S."/>
            <person name="Griggs A."/>
            <person name="Gujja S."/>
            <person name="Hansen M."/>
            <person name="Howarth C."/>
            <person name="Imamovic A."/>
            <person name="Ireland A."/>
            <person name="Larimer J."/>
            <person name="McCowan C."/>
            <person name="Murphy C."/>
            <person name="Pearson M."/>
            <person name="Poon T.W."/>
            <person name="Priest M."/>
            <person name="Roberts A."/>
            <person name="Saif S."/>
            <person name="Shea T."/>
            <person name="Sykes S."/>
            <person name="Wortman J."/>
            <person name="Nusbaum C."/>
            <person name="Birren B."/>
        </authorList>
    </citation>
    <scope>NUCLEOTIDE SEQUENCE [LARGE SCALE GENOMIC DNA]</scope>
    <source>
        <strain evidence="1 2">CIP 110357</strain>
    </source>
</reference>
<proteinExistence type="predicted"/>
<comment type="caution">
    <text evidence="1">The sequence shown here is derived from an EMBL/GenBank/DDBJ whole genome shotgun (WGS) entry which is preliminary data.</text>
</comment>
<organism evidence="1 2">
    <name type="scientific">Acinetobacter brisouii CIP 110357</name>
    <dbReference type="NCBI Taxonomy" id="1341683"/>
    <lineage>
        <taxon>Bacteria</taxon>
        <taxon>Pseudomonadati</taxon>
        <taxon>Pseudomonadota</taxon>
        <taxon>Gammaproteobacteria</taxon>
        <taxon>Moraxellales</taxon>
        <taxon>Moraxellaceae</taxon>
        <taxon>Acinetobacter</taxon>
    </lineage>
</organism>
<keyword evidence="2" id="KW-1185">Reference proteome</keyword>
<dbReference type="OrthoDB" id="6710623at2"/>
<dbReference type="RefSeq" id="WP_004903980.1">
    <property type="nucleotide sequence ID" value="NZ_BBTI01000031.1"/>
</dbReference>
<dbReference type="GO" id="GO:0003677">
    <property type="term" value="F:DNA binding"/>
    <property type="evidence" value="ECO:0007669"/>
    <property type="project" value="InterPro"/>
</dbReference>
<dbReference type="PATRIC" id="fig|1341683.3.peg.950"/>
<sequence>MTVDDLKTFYQVDSDAALARKLKRNRSVIHYWKHSGIPEKTQSYFEVLSKRKLKADLNIAG</sequence>
<protein>
    <recommendedName>
        <fullName evidence="3">XRE family transcriptional regulator</fullName>
    </recommendedName>
</protein>
<name>V2US45_9GAMM</name>
<evidence type="ECO:0000313" key="2">
    <source>
        <dbReference type="Proteomes" id="UP000018418"/>
    </source>
</evidence>